<sequence length="33" mass="3817">MKKKFCVEQIVSVLKQAEVERPVILVPEMKRGC</sequence>
<proteinExistence type="predicted"/>
<dbReference type="AlphaFoldDB" id="A0A7W8E647"/>
<evidence type="ECO:0000313" key="2">
    <source>
        <dbReference type="Proteomes" id="UP000540989"/>
    </source>
</evidence>
<organism evidence="1 2">
    <name type="scientific">Granulicella aggregans</name>
    <dbReference type="NCBI Taxonomy" id="474949"/>
    <lineage>
        <taxon>Bacteria</taxon>
        <taxon>Pseudomonadati</taxon>
        <taxon>Acidobacteriota</taxon>
        <taxon>Terriglobia</taxon>
        <taxon>Terriglobales</taxon>
        <taxon>Acidobacteriaceae</taxon>
        <taxon>Granulicella</taxon>
    </lineage>
</organism>
<name>A0A7W8E647_9BACT</name>
<comment type="caution">
    <text evidence="1">The sequence shown here is derived from an EMBL/GenBank/DDBJ whole genome shotgun (WGS) entry which is preliminary data.</text>
</comment>
<evidence type="ECO:0000313" key="1">
    <source>
        <dbReference type="EMBL" id="MBB5060828.1"/>
    </source>
</evidence>
<accession>A0A7W8E647</accession>
<reference evidence="1 2" key="1">
    <citation type="submission" date="2020-08" db="EMBL/GenBank/DDBJ databases">
        <title>Genomic Encyclopedia of Type Strains, Phase IV (KMG-V): Genome sequencing to study the core and pangenomes of soil and plant-associated prokaryotes.</title>
        <authorList>
            <person name="Whitman W."/>
        </authorList>
    </citation>
    <scope>NUCLEOTIDE SEQUENCE [LARGE SCALE GENOMIC DNA]</scope>
    <source>
        <strain evidence="1 2">M8UP14</strain>
    </source>
</reference>
<dbReference type="Proteomes" id="UP000540989">
    <property type="component" value="Unassembled WGS sequence"/>
</dbReference>
<keyword evidence="2" id="KW-1185">Reference proteome</keyword>
<dbReference type="EMBL" id="JACHIP010000020">
    <property type="protein sequence ID" value="MBB5060828.1"/>
    <property type="molecule type" value="Genomic_DNA"/>
</dbReference>
<gene>
    <name evidence="1" type="ORF">HDF16_005564</name>
</gene>
<protein>
    <submittedName>
        <fullName evidence="1">Uncharacterized protein</fullName>
    </submittedName>
</protein>